<evidence type="ECO:0000256" key="1">
    <source>
        <dbReference type="SAM" id="MobiDB-lite"/>
    </source>
</evidence>
<feature type="region of interest" description="Disordered" evidence="1">
    <location>
        <begin position="188"/>
        <end position="237"/>
    </location>
</feature>
<evidence type="ECO:0000256" key="2">
    <source>
        <dbReference type="SAM" id="Phobius"/>
    </source>
</evidence>
<keyword evidence="2" id="KW-0812">Transmembrane</keyword>
<sequence>MRARGRDRFRELMVRCNPVPPHEARRRMGDGQEEVLRRIMSESTPRRARGRGSVLVVALLATAVAVAVLPRVVQRGQPGDRQGAGEGPPPGAAASRTGPPITADLARIVHLSAVEPLRGHPLPMSSFPRASAGLLGLARLAGSRPGRQEGPWSYVETEEWLLATSVTRDGTTSRMTPWVVSRWTPQDDRGTYHRTRRPGRPFGSGGWAGITPGADQATATEGGDNTETGAAADLGPRAAALSRSEEELRDQLLDGEPQAGMTRTHRLVRAVEDLHSHDVVEPDLRAALWRTLAAQEDLRDIGQVRDRNGRPGRAFGFEDGPLLGVFVVSSATGGLLATELIRLTGPGEPRPAVEEYRTYLTARWVAGPGLTS</sequence>
<dbReference type="EMBL" id="JBHSBC010000019">
    <property type="protein sequence ID" value="MFC3982360.1"/>
    <property type="molecule type" value="Genomic_DNA"/>
</dbReference>
<keyword evidence="2" id="KW-0472">Membrane</keyword>
<keyword evidence="2" id="KW-1133">Transmembrane helix</keyword>
<feature type="transmembrane region" description="Helical" evidence="2">
    <location>
        <begin position="54"/>
        <end position="73"/>
    </location>
</feature>
<proteinExistence type="predicted"/>
<feature type="compositionally biased region" description="Polar residues" evidence="1">
    <location>
        <begin position="217"/>
        <end position="228"/>
    </location>
</feature>
<protein>
    <submittedName>
        <fullName evidence="3">Uncharacterized protein</fullName>
    </submittedName>
</protein>
<evidence type="ECO:0000313" key="4">
    <source>
        <dbReference type="Proteomes" id="UP001595698"/>
    </source>
</evidence>
<dbReference type="Proteomes" id="UP001595698">
    <property type="component" value="Unassembled WGS sequence"/>
</dbReference>
<name>A0ABV8F4I0_9ACTN</name>
<keyword evidence="4" id="KW-1185">Reference proteome</keyword>
<accession>A0ABV8F4I0</accession>
<gene>
    <name evidence="3" type="ORF">ACFOYY_19605</name>
</gene>
<dbReference type="RefSeq" id="WP_386190529.1">
    <property type="nucleotide sequence ID" value="NZ_JBHSBC010000019.1"/>
</dbReference>
<comment type="caution">
    <text evidence="3">The sequence shown here is derived from an EMBL/GenBank/DDBJ whole genome shotgun (WGS) entry which is preliminary data.</text>
</comment>
<organism evidence="3 4">
    <name type="scientific">Streptosporangium jomthongense</name>
    <dbReference type="NCBI Taxonomy" id="1193683"/>
    <lineage>
        <taxon>Bacteria</taxon>
        <taxon>Bacillati</taxon>
        <taxon>Actinomycetota</taxon>
        <taxon>Actinomycetes</taxon>
        <taxon>Streptosporangiales</taxon>
        <taxon>Streptosporangiaceae</taxon>
        <taxon>Streptosporangium</taxon>
    </lineage>
</organism>
<evidence type="ECO:0000313" key="3">
    <source>
        <dbReference type="EMBL" id="MFC3982360.1"/>
    </source>
</evidence>
<reference evidence="4" key="1">
    <citation type="journal article" date="2019" name="Int. J. Syst. Evol. Microbiol.">
        <title>The Global Catalogue of Microorganisms (GCM) 10K type strain sequencing project: providing services to taxonomists for standard genome sequencing and annotation.</title>
        <authorList>
            <consortium name="The Broad Institute Genomics Platform"/>
            <consortium name="The Broad Institute Genome Sequencing Center for Infectious Disease"/>
            <person name="Wu L."/>
            <person name="Ma J."/>
        </authorList>
    </citation>
    <scope>NUCLEOTIDE SEQUENCE [LARGE SCALE GENOMIC DNA]</scope>
    <source>
        <strain evidence="4">TBRC 7912</strain>
    </source>
</reference>
<feature type="region of interest" description="Disordered" evidence="1">
    <location>
        <begin position="76"/>
        <end position="99"/>
    </location>
</feature>